<feature type="non-terminal residue" evidence="1">
    <location>
        <position position="1"/>
    </location>
</feature>
<dbReference type="Proteomes" id="UP001279012">
    <property type="component" value="Unassembled WGS sequence"/>
</dbReference>
<proteinExistence type="predicted"/>
<name>A0AAW9EAJ5_KLEAE</name>
<reference evidence="1" key="1">
    <citation type="submission" date="2023-11" db="EMBL/GenBank/DDBJ databases">
        <title>Detection of rare carbapenemases in Enterobacterales - comparison of two colorimetric and two CIM-based carbapenemase assays.</title>
        <authorList>
            <person name="Schaffarczyk L."/>
            <person name="Noster J."/>
            <person name="Stelzer Y."/>
            <person name="Sattler J."/>
            <person name="Gatermann S."/>
            <person name="Hamprecht A."/>
        </authorList>
    </citation>
    <scope>NUCLEOTIDE SEQUENCE</scope>
    <source>
        <strain evidence="1">CIM-Cont-037</strain>
    </source>
</reference>
<evidence type="ECO:0000313" key="1">
    <source>
        <dbReference type="EMBL" id="MDX7018540.1"/>
    </source>
</evidence>
<gene>
    <name evidence="1" type="ORF">SJ059_29380</name>
</gene>
<comment type="caution">
    <text evidence="1">The sequence shown here is derived from an EMBL/GenBank/DDBJ whole genome shotgun (WGS) entry which is preliminary data.</text>
</comment>
<protein>
    <submittedName>
        <fullName evidence="1">Uncharacterized protein</fullName>
    </submittedName>
</protein>
<dbReference type="AlphaFoldDB" id="A0AAW9EAJ5"/>
<dbReference type="EMBL" id="JAWZZT010001036">
    <property type="protein sequence ID" value="MDX7018540.1"/>
    <property type="molecule type" value="Genomic_DNA"/>
</dbReference>
<organism evidence="1 2">
    <name type="scientific">Klebsiella aerogenes</name>
    <name type="common">Enterobacter aerogenes</name>
    <dbReference type="NCBI Taxonomy" id="548"/>
    <lineage>
        <taxon>Bacteria</taxon>
        <taxon>Pseudomonadati</taxon>
        <taxon>Pseudomonadota</taxon>
        <taxon>Gammaproteobacteria</taxon>
        <taxon>Enterobacterales</taxon>
        <taxon>Enterobacteriaceae</taxon>
        <taxon>Klebsiella/Raoultella group</taxon>
        <taxon>Klebsiella</taxon>
    </lineage>
</organism>
<sequence length="60" mass="6736">PIPFAPPETKAILPVKSNIKPPTVLFVILYQPYCINGKLTQNFCHQSQLCRVSAFSIYAE</sequence>
<accession>A0AAW9EAJ5</accession>
<evidence type="ECO:0000313" key="2">
    <source>
        <dbReference type="Proteomes" id="UP001279012"/>
    </source>
</evidence>